<dbReference type="PANTHER" id="PTHR47939">
    <property type="entry name" value="MEMBRANE-ASSOCIATED SALT-INDUCIBLE PROTEIN-LIKE"/>
    <property type="match status" value="1"/>
</dbReference>
<accession>A0A1Q3CL75</accession>
<dbReference type="NCBIfam" id="TIGR00756">
    <property type="entry name" value="PPR"/>
    <property type="match status" value="5"/>
</dbReference>
<dbReference type="InterPro" id="IPR002885">
    <property type="entry name" value="PPR_rpt"/>
</dbReference>
<dbReference type="InterPro" id="IPR050667">
    <property type="entry name" value="PPR-containing_protein"/>
</dbReference>
<dbReference type="PROSITE" id="PS51375">
    <property type="entry name" value="PPR"/>
    <property type="match status" value="5"/>
</dbReference>
<dbReference type="FunCoup" id="A0A1Q3CL75">
    <property type="interactions" value="227"/>
</dbReference>
<feature type="repeat" description="PPR" evidence="3">
    <location>
        <begin position="127"/>
        <end position="161"/>
    </location>
</feature>
<feature type="repeat" description="PPR" evidence="3">
    <location>
        <begin position="341"/>
        <end position="375"/>
    </location>
</feature>
<protein>
    <submittedName>
        <fullName evidence="4">PPR domain-containing protein/PPR_2 domain-containing protein/PPR_3 domain-containing protein</fullName>
    </submittedName>
</protein>
<proteinExistence type="inferred from homology"/>
<evidence type="ECO:0000256" key="2">
    <source>
        <dbReference type="ARBA" id="ARBA00022737"/>
    </source>
</evidence>
<dbReference type="Pfam" id="PF01535">
    <property type="entry name" value="PPR"/>
    <property type="match status" value="3"/>
</dbReference>
<sequence>MLCYCNTQFSMVRSSTLKHINRFLRKNRKWPLSPYKTKWHQTFSQEQALLTLKQAASTPPPPQQQKQDNLYQSRILSSLLHSFSLYNSNPTPNAYYFIIKTLTKTSQFCDINPILDHLELVENFQTPEYIFARLIKAYGDANKLHDAIEVFYRIPKFRCVPTVYSLNTLLSVLCRKNEGLKMVPHVLFQSQRMSVRLEESTFSVLINALCRIRRVYYAIEMLHCMKKDGFMIHTRMCSLIFQSLCAQNKSLATIDIMGFLEGLRKLGFCPVIGDYANLIRFLVESGRDLDALNVLTQMKSDGIKPDILCYTMVLSGVIANDNFVKADEVFDELLVLGLVPDVYTYNVYINGLCKQNNVEAGITLIRGMDGLGCKPNIITYNLVLEGLCKGGKLSRASELMTEMEMKGVGLNLLTYRIMINGLLSRGEIIEASCLLEKVLDKFSCLWSMNVDEVICGLCQRGMLCEALELIEKMADKNVYPGARVWKALLLSCGSNLSFTDTIFEDLVDPT</sequence>
<dbReference type="OrthoDB" id="185373at2759"/>
<name>A0A1Q3CL75_CEPFO</name>
<feature type="repeat" description="PPR" evidence="3">
    <location>
        <begin position="306"/>
        <end position="340"/>
    </location>
</feature>
<dbReference type="InterPro" id="IPR011990">
    <property type="entry name" value="TPR-like_helical_dom_sf"/>
</dbReference>
<dbReference type="AlphaFoldDB" id="A0A1Q3CL75"/>
<gene>
    <name evidence="4" type="ORF">CFOL_v3_24313</name>
</gene>
<dbReference type="PANTHER" id="PTHR47939:SF13">
    <property type="entry name" value="OS03G0201400 PROTEIN"/>
    <property type="match status" value="1"/>
</dbReference>
<evidence type="ECO:0000256" key="1">
    <source>
        <dbReference type="ARBA" id="ARBA00007626"/>
    </source>
</evidence>
<organism evidence="4 5">
    <name type="scientific">Cephalotus follicularis</name>
    <name type="common">Albany pitcher plant</name>
    <dbReference type="NCBI Taxonomy" id="3775"/>
    <lineage>
        <taxon>Eukaryota</taxon>
        <taxon>Viridiplantae</taxon>
        <taxon>Streptophyta</taxon>
        <taxon>Embryophyta</taxon>
        <taxon>Tracheophyta</taxon>
        <taxon>Spermatophyta</taxon>
        <taxon>Magnoliopsida</taxon>
        <taxon>eudicotyledons</taxon>
        <taxon>Gunneridae</taxon>
        <taxon>Pentapetalae</taxon>
        <taxon>rosids</taxon>
        <taxon>fabids</taxon>
        <taxon>Oxalidales</taxon>
        <taxon>Cephalotaceae</taxon>
        <taxon>Cephalotus</taxon>
    </lineage>
</organism>
<dbReference type="EMBL" id="BDDD01002271">
    <property type="protein sequence ID" value="GAV80853.1"/>
    <property type="molecule type" value="Genomic_DNA"/>
</dbReference>
<dbReference type="Pfam" id="PF13812">
    <property type="entry name" value="PPR_3"/>
    <property type="match status" value="2"/>
</dbReference>
<keyword evidence="5" id="KW-1185">Reference proteome</keyword>
<reference evidence="5" key="1">
    <citation type="submission" date="2016-04" db="EMBL/GenBank/DDBJ databases">
        <title>Cephalotus genome sequencing.</title>
        <authorList>
            <person name="Fukushima K."/>
            <person name="Hasebe M."/>
            <person name="Fang X."/>
        </authorList>
    </citation>
    <scope>NUCLEOTIDE SEQUENCE [LARGE SCALE GENOMIC DNA]</scope>
    <source>
        <strain evidence="5">cv. St1</strain>
    </source>
</reference>
<evidence type="ECO:0000313" key="4">
    <source>
        <dbReference type="EMBL" id="GAV80853.1"/>
    </source>
</evidence>
<dbReference type="STRING" id="3775.A0A1Q3CL75"/>
<comment type="similarity">
    <text evidence="1">Belongs to the PPR family. P subfamily.</text>
</comment>
<dbReference type="Gene3D" id="1.25.40.10">
    <property type="entry name" value="Tetratricopeptide repeat domain"/>
    <property type="match status" value="4"/>
</dbReference>
<feature type="repeat" description="PPR" evidence="3">
    <location>
        <begin position="198"/>
        <end position="232"/>
    </location>
</feature>
<keyword evidence="2" id="KW-0677">Repeat</keyword>
<feature type="repeat" description="PPR" evidence="3">
    <location>
        <begin position="376"/>
        <end position="410"/>
    </location>
</feature>
<dbReference type="Pfam" id="PF13041">
    <property type="entry name" value="PPR_2"/>
    <property type="match status" value="1"/>
</dbReference>
<evidence type="ECO:0000313" key="5">
    <source>
        <dbReference type="Proteomes" id="UP000187406"/>
    </source>
</evidence>
<comment type="caution">
    <text evidence="4">The sequence shown here is derived from an EMBL/GenBank/DDBJ whole genome shotgun (WGS) entry which is preliminary data.</text>
</comment>
<dbReference type="InParanoid" id="A0A1Q3CL75"/>
<evidence type="ECO:0000256" key="3">
    <source>
        <dbReference type="PROSITE-ProRule" id="PRU00708"/>
    </source>
</evidence>
<dbReference type="Proteomes" id="UP000187406">
    <property type="component" value="Unassembled WGS sequence"/>
</dbReference>